<comment type="caution">
    <text evidence="6">The sequence shown here is derived from an EMBL/GenBank/DDBJ whole genome shotgun (WGS) entry which is preliminary data.</text>
</comment>
<proteinExistence type="inferred from homology"/>
<keyword evidence="3" id="KW-0808">Transferase</keyword>
<protein>
    <submittedName>
        <fullName evidence="6">3-beta hydroxysteroid dehydrogenase/isomerase family</fullName>
    </submittedName>
</protein>
<dbReference type="Proteomes" id="UP001153069">
    <property type="component" value="Unassembled WGS sequence"/>
</dbReference>
<evidence type="ECO:0000259" key="5">
    <source>
        <dbReference type="Pfam" id="PF00535"/>
    </source>
</evidence>
<dbReference type="Gene3D" id="3.90.550.10">
    <property type="entry name" value="Spore Coat Polysaccharide Biosynthesis Protein SpsA, Chain A"/>
    <property type="match status" value="1"/>
</dbReference>
<accession>A0A9N8EBZ7</accession>
<dbReference type="SUPFAM" id="SSF53448">
    <property type="entry name" value="Nucleotide-diphospho-sugar transferases"/>
    <property type="match status" value="1"/>
</dbReference>
<dbReference type="InterPro" id="IPR001173">
    <property type="entry name" value="Glyco_trans_2-like"/>
</dbReference>
<dbReference type="Pfam" id="PF00535">
    <property type="entry name" value="Glycos_transf_2"/>
    <property type="match status" value="1"/>
</dbReference>
<evidence type="ECO:0000256" key="4">
    <source>
        <dbReference type="SAM" id="MobiDB-lite"/>
    </source>
</evidence>
<organism evidence="6 7">
    <name type="scientific">Seminavis robusta</name>
    <dbReference type="NCBI Taxonomy" id="568900"/>
    <lineage>
        <taxon>Eukaryota</taxon>
        <taxon>Sar</taxon>
        <taxon>Stramenopiles</taxon>
        <taxon>Ochrophyta</taxon>
        <taxon>Bacillariophyta</taxon>
        <taxon>Bacillariophyceae</taxon>
        <taxon>Bacillariophycidae</taxon>
        <taxon>Naviculales</taxon>
        <taxon>Naviculaceae</taxon>
        <taxon>Seminavis</taxon>
    </lineage>
</organism>
<dbReference type="Gene3D" id="3.40.50.300">
    <property type="entry name" value="P-loop containing nucleotide triphosphate hydrolases"/>
    <property type="match status" value="1"/>
</dbReference>
<feature type="domain" description="Glycosyltransferase 2-like" evidence="5">
    <location>
        <begin position="640"/>
        <end position="697"/>
    </location>
</feature>
<evidence type="ECO:0000256" key="3">
    <source>
        <dbReference type="ARBA" id="ARBA00022679"/>
    </source>
</evidence>
<keyword evidence="2" id="KW-0328">Glycosyltransferase</keyword>
<dbReference type="EMBL" id="CAICTM010000946">
    <property type="protein sequence ID" value="CAB9518602.1"/>
    <property type="molecule type" value="Genomic_DNA"/>
</dbReference>
<dbReference type="AlphaFoldDB" id="A0A9N8EBZ7"/>
<gene>
    <name evidence="6" type="ORF">SEMRO_948_G223500.1</name>
</gene>
<evidence type="ECO:0000313" key="7">
    <source>
        <dbReference type="Proteomes" id="UP001153069"/>
    </source>
</evidence>
<reference evidence="6" key="1">
    <citation type="submission" date="2020-06" db="EMBL/GenBank/DDBJ databases">
        <authorList>
            <consortium name="Plant Systems Biology data submission"/>
        </authorList>
    </citation>
    <scope>NUCLEOTIDE SEQUENCE</scope>
    <source>
        <strain evidence="6">D6</strain>
    </source>
</reference>
<dbReference type="SUPFAM" id="SSF52540">
    <property type="entry name" value="P-loop containing nucleoside triphosphate hydrolases"/>
    <property type="match status" value="1"/>
</dbReference>
<evidence type="ECO:0000256" key="1">
    <source>
        <dbReference type="ARBA" id="ARBA00006739"/>
    </source>
</evidence>
<dbReference type="InterPro" id="IPR027417">
    <property type="entry name" value="P-loop_NTPase"/>
</dbReference>
<sequence>MTGIGGLVFGPPPAVGTKWGRFWRILRRFFRRQGRVWLPGRLLPNGGASARRFVVLCFRRTGSNWLCGMLFNHEEILMHNELFNENGVHTYYKSDVLANNWDYEGRDVNPSGFLDFMFSPHKFAKFRVTSNNMDGLRSCKAVGYKSFPNHYLQKGVPLQPLFNCFQEKVLGDLDVCKIILIRRDVLRTYISSRRAFETGHYITRTYHSHKVQVDLVDLQRFVDRYVECYREYRLKTRGHPRVLVVSYEDLCQDPVQTMKPAWKLLGVQEITEPKSLRECVPQSAGALAPLRESIVNYDEVEYACRHDPDLNQFLDLNLDTKNDNMHRATNSVTSPQTEATNPRDGKAPYCRWALLIPIRASSDDTVEDCRRRVQTMYDSIQNTTTSEENLPLLVFGVDDDDPIYTDGSLLREVCGGDRQEIAIQVLSGLQGRICRIWKWLAAAAFDDHDIDFTILLGDDVVILNNGWQSSIEQRFASIARNQELPYGAACVAFCDESFPGFPTFPVIHKWHYQTFEGSLLPSQFDNQGGDPYLFELYKRLGSSQFALDCKLQNTIGGKHQARYTKQRLRFEDDILTASIKWIQKVVPEILALRASWPVQVSFWVVLDNPEHKDGDRVRALQSVQQNYQVNVLEQFDAKGRPRNYGASAARNYGLAHSKADFCVLIDDDCIPSEQLLDAYVGAILRSPNASVFVGLTNFPEPHNLLTHAVVASDIPGAYSIAKRTREPPWGVTANLCVKARQSRVRFDLSFPKTGGGEDLDYCARARLHGVIKSAPGAAAHHPWWRNGDIGAVWHILSWAEGEVLCVGKQHMREHVFWTCPNGVETIFALTLSSMLLRYCLGVTQVEPISARFAVSLCVLALCEVAWQASRIGAHRLRHPVAGSFWRALLVRCVAALLILSQESVRFLHALDHSPFWVLWRVDWHFGQMPHLVIARKRNNLLRFLLYTSLMIFFNFSWPAIG</sequence>
<keyword evidence="7" id="KW-1185">Reference proteome</keyword>
<comment type="similarity">
    <text evidence="1">Belongs to the glycosyltransferase 2 family.</text>
</comment>
<feature type="region of interest" description="Disordered" evidence="4">
    <location>
        <begin position="325"/>
        <end position="344"/>
    </location>
</feature>
<dbReference type="PANTHER" id="PTHR43179">
    <property type="entry name" value="RHAMNOSYLTRANSFERASE WBBL"/>
    <property type="match status" value="1"/>
</dbReference>
<name>A0A9N8EBZ7_9STRA</name>
<dbReference type="CDD" id="cd00761">
    <property type="entry name" value="Glyco_tranf_GTA_type"/>
    <property type="match status" value="1"/>
</dbReference>
<evidence type="ECO:0000313" key="6">
    <source>
        <dbReference type="EMBL" id="CAB9518602.1"/>
    </source>
</evidence>
<evidence type="ECO:0000256" key="2">
    <source>
        <dbReference type="ARBA" id="ARBA00022676"/>
    </source>
</evidence>
<dbReference type="GO" id="GO:0016757">
    <property type="term" value="F:glycosyltransferase activity"/>
    <property type="evidence" value="ECO:0007669"/>
    <property type="project" value="UniProtKB-KW"/>
</dbReference>
<dbReference type="PANTHER" id="PTHR43179:SF12">
    <property type="entry name" value="GALACTOFURANOSYLTRANSFERASE GLFT2"/>
    <property type="match status" value="1"/>
</dbReference>
<dbReference type="InterPro" id="IPR029044">
    <property type="entry name" value="Nucleotide-diphossugar_trans"/>
</dbReference>
<feature type="compositionally biased region" description="Polar residues" evidence="4">
    <location>
        <begin position="327"/>
        <end position="340"/>
    </location>
</feature>
<dbReference type="Pfam" id="PF13469">
    <property type="entry name" value="Sulfotransfer_3"/>
    <property type="match status" value="1"/>
</dbReference>
<dbReference type="OrthoDB" id="43944at2759"/>